<keyword evidence="1" id="KW-0472">Membrane</keyword>
<dbReference type="InterPro" id="IPR047784">
    <property type="entry name" value="TrgA"/>
</dbReference>
<organism evidence="2 3">
    <name type="scientific">Sulfitobacter albidus</name>
    <dbReference type="NCBI Taxonomy" id="2829501"/>
    <lineage>
        <taxon>Bacteria</taxon>
        <taxon>Pseudomonadati</taxon>
        <taxon>Pseudomonadota</taxon>
        <taxon>Alphaproteobacteria</taxon>
        <taxon>Rhodobacterales</taxon>
        <taxon>Roseobacteraceae</taxon>
        <taxon>Sulfitobacter</taxon>
    </lineage>
</organism>
<keyword evidence="1" id="KW-0812">Transmembrane</keyword>
<evidence type="ECO:0000313" key="3">
    <source>
        <dbReference type="Proteomes" id="UP000683291"/>
    </source>
</evidence>
<keyword evidence="1" id="KW-1133">Transmembrane helix</keyword>
<accession>A0A975JGD0</accession>
<sequence length="146" mass="15494">MPTAASLVAAICLAILGYVLSDLIRPLMPEGTDFGLFNYVNALIGACVGWVVMGKRAGRGLVNAINNGLTGTAVLFIWGLGVHSAYEMFRLAMRNRYDGAMEALTAIFIIASEFGLMIATVPVIGTAVVGGTLTGILTDEAKKRWR</sequence>
<protein>
    <submittedName>
        <fullName evidence="2">TrgA family protein</fullName>
    </submittedName>
</protein>
<name>A0A975JGD0_9RHOB</name>
<evidence type="ECO:0000256" key="1">
    <source>
        <dbReference type="SAM" id="Phobius"/>
    </source>
</evidence>
<feature type="transmembrane region" description="Helical" evidence="1">
    <location>
        <begin position="106"/>
        <end position="137"/>
    </location>
</feature>
<dbReference type="KEGG" id="sual:KDD17_07000"/>
<proteinExistence type="predicted"/>
<dbReference type="RefSeq" id="WP_212705889.1">
    <property type="nucleotide sequence ID" value="NZ_CP073581.1"/>
</dbReference>
<dbReference type="AlphaFoldDB" id="A0A975JGD0"/>
<gene>
    <name evidence="2" type="ORF">KDD17_07000</name>
</gene>
<feature type="transmembrane region" description="Helical" evidence="1">
    <location>
        <begin position="65"/>
        <end position="86"/>
    </location>
</feature>
<reference evidence="2" key="1">
    <citation type="submission" date="2021-04" db="EMBL/GenBank/DDBJ databases">
        <title>Complete genome sequence for Sulfitobacter sp. strain JK7-1.</title>
        <authorList>
            <person name="Park S.-J."/>
        </authorList>
    </citation>
    <scope>NUCLEOTIDE SEQUENCE</scope>
    <source>
        <strain evidence="2">JK7-1</strain>
    </source>
</reference>
<keyword evidence="3" id="KW-1185">Reference proteome</keyword>
<feature type="transmembrane region" description="Helical" evidence="1">
    <location>
        <begin position="37"/>
        <end position="53"/>
    </location>
</feature>
<evidence type="ECO:0000313" key="2">
    <source>
        <dbReference type="EMBL" id="QUJ77696.1"/>
    </source>
</evidence>
<dbReference type="NCBIfam" id="NF033773">
    <property type="entry name" value="tellur_TrgA"/>
    <property type="match status" value="1"/>
</dbReference>
<dbReference type="Proteomes" id="UP000683291">
    <property type="component" value="Chromosome 1"/>
</dbReference>
<dbReference type="EMBL" id="CP073581">
    <property type="protein sequence ID" value="QUJ77696.1"/>
    <property type="molecule type" value="Genomic_DNA"/>
</dbReference>